<dbReference type="AGR" id="WB:WBGene00304783"/>
<dbReference type="WormBase" id="C31E10.11">
    <property type="protein sequence ID" value="CE53429"/>
    <property type="gene ID" value="WBGene00304783"/>
</dbReference>
<dbReference type="KEGG" id="cel:CELE_C31E10.11"/>
<reference evidence="1 2" key="1">
    <citation type="journal article" date="1998" name="Science">
        <title>Genome sequence of the nematode C. elegans: a platform for investigating biology.</title>
        <authorList>
            <consortium name="The C. elegans sequencing consortium"/>
            <person name="Sulson J.E."/>
            <person name="Waterston R."/>
        </authorList>
    </citation>
    <scope>NUCLEOTIDE SEQUENCE [LARGE SCALE GENOMIC DNA]</scope>
    <source>
        <strain evidence="1 2">Bristol N2</strain>
    </source>
</reference>
<dbReference type="GeneID" id="41656980"/>
<dbReference type="RefSeq" id="NP_001360673.1">
    <property type="nucleotide sequence ID" value="NM_001373564.3"/>
</dbReference>
<gene>
    <name evidence="1 3" type="ORF">C31E10.11</name>
    <name evidence="1" type="ORF">CELE_C31E10.11</name>
</gene>
<dbReference type="EMBL" id="BX284606">
    <property type="protein sequence ID" value="VTW47497.1"/>
    <property type="molecule type" value="Genomic_DNA"/>
</dbReference>
<keyword evidence="2" id="KW-1185">Reference proteome</keyword>
<sequence length="46" mass="4957">MAQLVTTSTNNPTTSEDLGSIASFLRQFLLVHSNTSHRLLASSTAH</sequence>
<accession>A0A4V0IK30</accession>
<dbReference type="Proteomes" id="UP000001940">
    <property type="component" value="Chromosome X"/>
</dbReference>
<protein>
    <submittedName>
        <fullName evidence="1">Uncharacterized protein</fullName>
    </submittedName>
</protein>
<proteinExistence type="predicted"/>
<dbReference type="SMR" id="A0A4V0IK30"/>
<dbReference type="InParanoid" id="A0A4V0IK30"/>
<dbReference type="AlphaFoldDB" id="A0A4V0IK30"/>
<organism evidence="1 2">
    <name type="scientific">Caenorhabditis elegans</name>
    <dbReference type="NCBI Taxonomy" id="6239"/>
    <lineage>
        <taxon>Eukaryota</taxon>
        <taxon>Metazoa</taxon>
        <taxon>Ecdysozoa</taxon>
        <taxon>Nematoda</taxon>
        <taxon>Chromadorea</taxon>
        <taxon>Rhabditida</taxon>
        <taxon>Rhabditina</taxon>
        <taxon>Rhabditomorpha</taxon>
        <taxon>Rhabditoidea</taxon>
        <taxon>Rhabditidae</taxon>
        <taxon>Peloderinae</taxon>
        <taxon>Caenorhabditis</taxon>
    </lineage>
</organism>
<evidence type="ECO:0000313" key="2">
    <source>
        <dbReference type="Proteomes" id="UP000001940"/>
    </source>
</evidence>
<name>A0A4V0IK30_CAEEL</name>
<evidence type="ECO:0000313" key="1">
    <source>
        <dbReference type="EMBL" id="VTW47497.1"/>
    </source>
</evidence>
<dbReference type="CTD" id="41656980"/>
<evidence type="ECO:0000313" key="3">
    <source>
        <dbReference type="WormBase" id="C31E10.11"/>
    </source>
</evidence>